<keyword evidence="2" id="KW-1185">Reference proteome</keyword>
<name>A0A8X6T159_TRICX</name>
<comment type="caution">
    <text evidence="1">The sequence shown here is derived from an EMBL/GenBank/DDBJ whole genome shotgun (WGS) entry which is preliminary data.</text>
</comment>
<dbReference type="EMBL" id="BMAU01021358">
    <property type="protein sequence ID" value="GFY21760.1"/>
    <property type="molecule type" value="Genomic_DNA"/>
</dbReference>
<reference evidence="1" key="1">
    <citation type="submission" date="2020-08" db="EMBL/GenBank/DDBJ databases">
        <title>Multicomponent nature underlies the extraordinary mechanical properties of spider dragline silk.</title>
        <authorList>
            <person name="Kono N."/>
            <person name="Nakamura H."/>
            <person name="Mori M."/>
            <person name="Yoshida Y."/>
            <person name="Ohtoshi R."/>
            <person name="Malay A.D."/>
            <person name="Moran D.A.P."/>
            <person name="Tomita M."/>
            <person name="Numata K."/>
            <person name="Arakawa K."/>
        </authorList>
    </citation>
    <scope>NUCLEOTIDE SEQUENCE</scope>
</reference>
<dbReference type="AlphaFoldDB" id="A0A8X6T159"/>
<protein>
    <submittedName>
        <fullName evidence="1">Uncharacterized protein</fullName>
    </submittedName>
</protein>
<proteinExistence type="predicted"/>
<accession>A0A8X6T159</accession>
<organism evidence="1 2">
    <name type="scientific">Trichonephila clavipes</name>
    <name type="common">Golden silk orbweaver</name>
    <name type="synonym">Nephila clavipes</name>
    <dbReference type="NCBI Taxonomy" id="2585209"/>
    <lineage>
        <taxon>Eukaryota</taxon>
        <taxon>Metazoa</taxon>
        <taxon>Ecdysozoa</taxon>
        <taxon>Arthropoda</taxon>
        <taxon>Chelicerata</taxon>
        <taxon>Arachnida</taxon>
        <taxon>Araneae</taxon>
        <taxon>Araneomorphae</taxon>
        <taxon>Entelegynae</taxon>
        <taxon>Araneoidea</taxon>
        <taxon>Nephilidae</taxon>
        <taxon>Trichonephila</taxon>
    </lineage>
</organism>
<evidence type="ECO:0000313" key="1">
    <source>
        <dbReference type="EMBL" id="GFY21760.1"/>
    </source>
</evidence>
<evidence type="ECO:0000313" key="2">
    <source>
        <dbReference type="Proteomes" id="UP000887159"/>
    </source>
</evidence>
<dbReference type="Proteomes" id="UP000887159">
    <property type="component" value="Unassembled WGS sequence"/>
</dbReference>
<sequence length="94" mass="10396">MLELLTDLTCIAPLHGGSSAVLGLTHDTRGHEWVTFTTTLPWPPPYSGVEHGLWNLNLQHVSSVNGTPPHWSLEVRKSSSGDELKEEVYYSVLT</sequence>
<gene>
    <name evidence="1" type="ORF">TNCV_1169041</name>
</gene>